<evidence type="ECO:0000256" key="9">
    <source>
        <dbReference type="SAM" id="MobiDB-lite"/>
    </source>
</evidence>
<comment type="subcellular location">
    <subcellularLocation>
        <location evidence="1">Membrane</location>
        <topology evidence="1">Single-pass type I membrane protein</topology>
    </subcellularLocation>
</comment>
<evidence type="ECO:0000256" key="10">
    <source>
        <dbReference type="SAM" id="Phobius"/>
    </source>
</evidence>
<keyword evidence="7" id="KW-0325">Glycoprotein</keyword>
<dbReference type="KEGG" id="cmk:103171879"/>
<dbReference type="EMBL" id="JW873463">
    <property type="protein sequence ID" value="AFP05980.1"/>
    <property type="molecule type" value="mRNA"/>
</dbReference>
<dbReference type="GO" id="GO:0016477">
    <property type="term" value="P:cell migration"/>
    <property type="evidence" value="ECO:0007669"/>
    <property type="project" value="TreeGrafter"/>
</dbReference>
<dbReference type="GeneID" id="103171879"/>
<keyword evidence="11" id="KW-0732">Signal</keyword>
<feature type="region of interest" description="Disordered" evidence="9">
    <location>
        <begin position="33"/>
        <end position="60"/>
    </location>
</feature>
<keyword evidence="8" id="KW-0357">Heparan sulfate</keyword>
<organism evidence="13">
    <name type="scientific">Callorhinchus milii</name>
    <name type="common">Ghost shark</name>
    <dbReference type="NCBI Taxonomy" id="7868"/>
    <lineage>
        <taxon>Eukaryota</taxon>
        <taxon>Metazoa</taxon>
        <taxon>Chordata</taxon>
        <taxon>Craniata</taxon>
        <taxon>Vertebrata</taxon>
        <taxon>Chondrichthyes</taxon>
        <taxon>Holocephali</taxon>
        <taxon>Chimaeriformes</taxon>
        <taxon>Callorhinchidae</taxon>
        <taxon>Callorhinchus</taxon>
    </lineage>
</organism>
<comment type="similarity">
    <text evidence="2">Belongs to the syndecan proteoglycan family.</text>
</comment>
<feature type="domain" description="Syndecan/Neurexin" evidence="12">
    <location>
        <begin position="130"/>
        <end position="186"/>
    </location>
</feature>
<dbReference type="OrthoDB" id="10044468at2759"/>
<dbReference type="PANTHER" id="PTHR10915:SF3">
    <property type="entry name" value="SYNDECAN-4"/>
    <property type="match status" value="1"/>
</dbReference>
<evidence type="ECO:0000313" key="13">
    <source>
        <dbReference type="EMBL" id="AFP05980.1"/>
    </source>
</evidence>
<dbReference type="AlphaFoldDB" id="V9L3C0"/>
<dbReference type="Pfam" id="PF01034">
    <property type="entry name" value="Syndecan"/>
    <property type="match status" value="1"/>
</dbReference>
<evidence type="ECO:0000256" key="7">
    <source>
        <dbReference type="ARBA" id="ARBA00023180"/>
    </source>
</evidence>
<evidence type="ECO:0000256" key="3">
    <source>
        <dbReference type="ARBA" id="ARBA00022692"/>
    </source>
</evidence>
<evidence type="ECO:0000256" key="8">
    <source>
        <dbReference type="ARBA" id="ARBA00023207"/>
    </source>
</evidence>
<feature type="transmembrane region" description="Helical" evidence="10">
    <location>
        <begin position="136"/>
        <end position="160"/>
    </location>
</feature>
<dbReference type="GO" id="GO:0016020">
    <property type="term" value="C:membrane"/>
    <property type="evidence" value="ECO:0007669"/>
    <property type="project" value="UniProtKB-SubCell"/>
</dbReference>
<feature type="signal peptide" evidence="11">
    <location>
        <begin position="1"/>
        <end position="23"/>
    </location>
</feature>
<evidence type="ECO:0000256" key="2">
    <source>
        <dbReference type="ARBA" id="ARBA00005343"/>
    </source>
</evidence>
<dbReference type="CTD" id="6385"/>
<keyword evidence="4" id="KW-0654">Proteoglycan</keyword>
<feature type="chain" id="PRO_5004778761" evidence="11">
    <location>
        <begin position="24"/>
        <end position="188"/>
    </location>
</feature>
<evidence type="ECO:0000256" key="1">
    <source>
        <dbReference type="ARBA" id="ARBA00004479"/>
    </source>
</evidence>
<evidence type="ECO:0000259" key="12">
    <source>
        <dbReference type="Pfam" id="PF01034"/>
    </source>
</evidence>
<proteinExistence type="evidence at transcript level"/>
<evidence type="ECO:0000256" key="4">
    <source>
        <dbReference type="ARBA" id="ARBA00022974"/>
    </source>
</evidence>
<evidence type="ECO:0000256" key="6">
    <source>
        <dbReference type="ARBA" id="ARBA00023136"/>
    </source>
</evidence>
<dbReference type="RefSeq" id="XP_042197729.1">
    <property type="nucleotide sequence ID" value="XM_042341795.1"/>
</dbReference>
<dbReference type="InterPro" id="IPR001050">
    <property type="entry name" value="Syndecan"/>
</dbReference>
<keyword evidence="5 10" id="KW-1133">Transmembrane helix</keyword>
<keyword evidence="3 10" id="KW-0812">Transmembrane</keyword>
<evidence type="ECO:0000256" key="11">
    <source>
        <dbReference type="SAM" id="SignalP"/>
    </source>
</evidence>
<dbReference type="InterPro" id="IPR027789">
    <property type="entry name" value="Syndecan/Neurexin_dom"/>
</dbReference>
<reference evidence="13" key="1">
    <citation type="journal article" date="2014" name="Nature">
        <title>Elephant shark genome provides unique insights into gnathostome evolution.</title>
        <authorList>
            <consortium name="International Elephant Shark Genome Sequencing Consortium"/>
            <person name="Venkatesh B."/>
            <person name="Lee A.P."/>
            <person name="Ravi V."/>
            <person name="Maurya A.K."/>
            <person name="Lian M.M."/>
            <person name="Swann J.B."/>
            <person name="Ohta Y."/>
            <person name="Flajnik M.F."/>
            <person name="Sutoh Y."/>
            <person name="Kasahara M."/>
            <person name="Hoon S."/>
            <person name="Gangu V."/>
            <person name="Roy S.W."/>
            <person name="Irimia M."/>
            <person name="Korzh V."/>
            <person name="Kondrychyn I."/>
            <person name="Lim Z.W."/>
            <person name="Tay B.H."/>
            <person name="Tohari S."/>
            <person name="Kong K.W."/>
            <person name="Ho S."/>
            <person name="Lorente-Galdos B."/>
            <person name="Quilez J."/>
            <person name="Marques-Bonet T."/>
            <person name="Raney B.J."/>
            <person name="Ingham P.W."/>
            <person name="Tay A."/>
            <person name="Hillier L.W."/>
            <person name="Minx P."/>
            <person name="Boehm T."/>
            <person name="Wilson R.K."/>
            <person name="Brenner S."/>
            <person name="Warren W.C."/>
        </authorList>
    </citation>
    <scope>NUCLEOTIDE SEQUENCE</scope>
    <source>
        <tissue evidence="13">Kidney</tissue>
    </source>
</reference>
<evidence type="ECO:0000256" key="5">
    <source>
        <dbReference type="ARBA" id="ARBA00022989"/>
    </source>
</evidence>
<sequence length="188" mass="20034">MQKCCAVLCVLLLLLSLLTPSLTAPGSRVASVNDLDGVESSGFTPSYEDEEEDDGSSGFSSGDGIIIDEDGLEPVDNELDDLDNMINETDPWGSKELEEVQLGNEVGILKKSSPNLQSNSVSMASSHGNLLDSTEVVAALIAGGAIGLLFAVLLILLLVYRMRKKDAGSYDLSKKPIYTKAPTNEFYA</sequence>
<dbReference type="GO" id="GO:0009986">
    <property type="term" value="C:cell surface"/>
    <property type="evidence" value="ECO:0007669"/>
    <property type="project" value="TreeGrafter"/>
</dbReference>
<name>V9L3C0_CALMI</name>
<keyword evidence="6 10" id="KW-0472">Membrane</keyword>
<dbReference type="PANTHER" id="PTHR10915">
    <property type="entry name" value="SYNDECAN"/>
    <property type="match status" value="1"/>
</dbReference>
<protein>
    <submittedName>
        <fullName evidence="13">Syndecan-4</fullName>
    </submittedName>
</protein>
<accession>V9L3C0</accession>